<evidence type="ECO:0000256" key="3">
    <source>
        <dbReference type="ARBA" id="ARBA00022763"/>
    </source>
</evidence>
<reference evidence="9" key="1">
    <citation type="journal article" date="2021" name="PeerJ">
        <title>Extensive microbial diversity within the chicken gut microbiome revealed by metagenomics and culture.</title>
        <authorList>
            <person name="Gilroy R."/>
            <person name="Ravi A."/>
            <person name="Getino M."/>
            <person name="Pursley I."/>
            <person name="Horton D.L."/>
            <person name="Alikhan N.F."/>
            <person name="Baker D."/>
            <person name="Gharbi K."/>
            <person name="Hall N."/>
            <person name="Watson M."/>
            <person name="Adriaenssens E.M."/>
            <person name="Foster-Nyarko E."/>
            <person name="Jarju S."/>
            <person name="Secka A."/>
            <person name="Antonio M."/>
            <person name="Oren A."/>
            <person name="Chaudhuri R.R."/>
            <person name="La Ragione R."/>
            <person name="Hildebrand F."/>
            <person name="Pallen M.J."/>
        </authorList>
    </citation>
    <scope>NUCLEOTIDE SEQUENCE</scope>
    <source>
        <strain evidence="9">ChiBcec1-1630</strain>
    </source>
</reference>
<dbReference type="SUPFAM" id="SSF143081">
    <property type="entry name" value="BB1717-like"/>
    <property type="match status" value="1"/>
</dbReference>
<dbReference type="EC" id="3.4.-.-" evidence="8"/>
<proteinExistence type="inferred from homology"/>
<keyword evidence="6" id="KW-0238">DNA-binding</keyword>
<organism evidence="9 10">
    <name type="scientific">Candidatus Eisenbergiella intestinigallinarum</name>
    <dbReference type="NCBI Taxonomy" id="2838549"/>
    <lineage>
        <taxon>Bacteria</taxon>
        <taxon>Bacillati</taxon>
        <taxon>Bacillota</taxon>
        <taxon>Clostridia</taxon>
        <taxon>Lachnospirales</taxon>
        <taxon>Lachnospiraceae</taxon>
        <taxon>Eisenbergiella</taxon>
    </lineage>
</organism>
<keyword evidence="2 8" id="KW-0645">Protease</keyword>
<keyword evidence="7" id="KW-0456">Lyase</keyword>
<dbReference type="InterPro" id="IPR036590">
    <property type="entry name" value="SRAP-like"/>
</dbReference>
<evidence type="ECO:0000313" key="10">
    <source>
        <dbReference type="Proteomes" id="UP000823922"/>
    </source>
</evidence>
<evidence type="ECO:0000256" key="1">
    <source>
        <dbReference type="ARBA" id="ARBA00008136"/>
    </source>
</evidence>
<dbReference type="PANTHER" id="PTHR13604:SF0">
    <property type="entry name" value="ABASIC SITE PROCESSING PROTEIN HMCES"/>
    <property type="match status" value="1"/>
</dbReference>
<dbReference type="GO" id="GO:0106300">
    <property type="term" value="P:protein-DNA covalent cross-linking repair"/>
    <property type="evidence" value="ECO:0007669"/>
    <property type="project" value="InterPro"/>
</dbReference>
<comment type="similarity">
    <text evidence="1 8">Belongs to the SOS response-associated peptidase family.</text>
</comment>
<dbReference type="GO" id="GO:0016829">
    <property type="term" value="F:lyase activity"/>
    <property type="evidence" value="ECO:0007669"/>
    <property type="project" value="UniProtKB-KW"/>
</dbReference>
<evidence type="ECO:0000256" key="7">
    <source>
        <dbReference type="ARBA" id="ARBA00023239"/>
    </source>
</evidence>
<dbReference type="Gene3D" id="3.90.1680.10">
    <property type="entry name" value="SOS response associated peptidase-like"/>
    <property type="match status" value="1"/>
</dbReference>
<comment type="caution">
    <text evidence="9">The sequence shown here is derived from an EMBL/GenBank/DDBJ whole genome shotgun (WGS) entry which is preliminary data.</text>
</comment>
<evidence type="ECO:0000256" key="4">
    <source>
        <dbReference type="ARBA" id="ARBA00022801"/>
    </source>
</evidence>
<dbReference type="Proteomes" id="UP000823922">
    <property type="component" value="Unassembled WGS sequence"/>
</dbReference>
<accession>A0A9D2TS74</accession>
<dbReference type="Pfam" id="PF02586">
    <property type="entry name" value="SRAP"/>
    <property type="match status" value="1"/>
</dbReference>
<dbReference type="GO" id="GO:0006508">
    <property type="term" value="P:proteolysis"/>
    <property type="evidence" value="ECO:0007669"/>
    <property type="project" value="UniProtKB-KW"/>
</dbReference>
<dbReference type="PANTHER" id="PTHR13604">
    <property type="entry name" value="DC12-RELATED"/>
    <property type="match status" value="1"/>
</dbReference>
<evidence type="ECO:0000256" key="2">
    <source>
        <dbReference type="ARBA" id="ARBA00022670"/>
    </source>
</evidence>
<keyword evidence="4 8" id="KW-0378">Hydrolase</keyword>
<evidence type="ECO:0000256" key="8">
    <source>
        <dbReference type="RuleBase" id="RU364100"/>
    </source>
</evidence>
<dbReference type="GO" id="GO:0003697">
    <property type="term" value="F:single-stranded DNA binding"/>
    <property type="evidence" value="ECO:0007669"/>
    <property type="project" value="InterPro"/>
</dbReference>
<evidence type="ECO:0000313" key="9">
    <source>
        <dbReference type="EMBL" id="HJC87598.1"/>
    </source>
</evidence>
<keyword evidence="3" id="KW-0227">DNA damage</keyword>
<dbReference type="GO" id="GO:0008233">
    <property type="term" value="F:peptidase activity"/>
    <property type="evidence" value="ECO:0007669"/>
    <property type="project" value="UniProtKB-KW"/>
</dbReference>
<dbReference type="AlphaFoldDB" id="A0A9D2TS74"/>
<dbReference type="EMBL" id="DWVS01000155">
    <property type="protein sequence ID" value="HJC87598.1"/>
    <property type="molecule type" value="Genomic_DNA"/>
</dbReference>
<evidence type="ECO:0000256" key="5">
    <source>
        <dbReference type="ARBA" id="ARBA00023124"/>
    </source>
</evidence>
<reference evidence="9" key="2">
    <citation type="submission" date="2021-04" db="EMBL/GenBank/DDBJ databases">
        <authorList>
            <person name="Gilroy R."/>
        </authorList>
    </citation>
    <scope>NUCLEOTIDE SEQUENCE</scope>
    <source>
        <strain evidence="9">ChiBcec1-1630</strain>
    </source>
</reference>
<protein>
    <recommendedName>
        <fullName evidence="8">Abasic site processing protein</fullName>
        <ecNumber evidence="8">3.4.-.-</ecNumber>
    </recommendedName>
</protein>
<gene>
    <name evidence="9" type="ORF">H9926_06265</name>
</gene>
<dbReference type="InterPro" id="IPR003738">
    <property type="entry name" value="SRAP"/>
</dbReference>
<keyword evidence="5" id="KW-0190">Covalent protein-DNA linkage</keyword>
<sequence>MCSRYLIGDGTFEALKEGFFEILDEEGEDFFLPFLSLRGDIRPSMAAPVLLWETSGEREMAERADGRKEQDAGAPDRLRMKKYIWGFPGVEGKGLIINARCETALDKKLFAESVQKRRCLIPAAGFYEWSERKDPYFFAPKGPEDGKGRLLLMAGFYRKWEGQERFVILTTQANASVQGVHPRMPLLLSMEEAREWLREDCEVSRLLAKTPEELMREPLGQLSLFL</sequence>
<name>A0A9D2TS74_9FIRM</name>
<evidence type="ECO:0000256" key="6">
    <source>
        <dbReference type="ARBA" id="ARBA00023125"/>
    </source>
</evidence>